<protein>
    <submittedName>
        <fullName evidence="2">Uncharacterized protein</fullName>
    </submittedName>
</protein>
<keyword evidence="3" id="KW-1185">Reference proteome</keyword>
<evidence type="ECO:0000313" key="3">
    <source>
        <dbReference type="Proteomes" id="UP000054270"/>
    </source>
</evidence>
<name>A0A0D2NCV2_HYPSF</name>
<dbReference type="Proteomes" id="UP000054270">
    <property type="component" value="Unassembled WGS sequence"/>
</dbReference>
<reference evidence="3" key="1">
    <citation type="submission" date="2014-04" db="EMBL/GenBank/DDBJ databases">
        <title>Evolutionary Origins and Diversification of the Mycorrhizal Mutualists.</title>
        <authorList>
            <consortium name="DOE Joint Genome Institute"/>
            <consortium name="Mycorrhizal Genomics Consortium"/>
            <person name="Kohler A."/>
            <person name="Kuo A."/>
            <person name="Nagy L.G."/>
            <person name="Floudas D."/>
            <person name="Copeland A."/>
            <person name="Barry K.W."/>
            <person name="Cichocki N."/>
            <person name="Veneault-Fourrey C."/>
            <person name="LaButti K."/>
            <person name="Lindquist E.A."/>
            <person name="Lipzen A."/>
            <person name="Lundell T."/>
            <person name="Morin E."/>
            <person name="Murat C."/>
            <person name="Riley R."/>
            <person name="Ohm R."/>
            <person name="Sun H."/>
            <person name="Tunlid A."/>
            <person name="Henrissat B."/>
            <person name="Grigoriev I.V."/>
            <person name="Hibbett D.S."/>
            <person name="Martin F."/>
        </authorList>
    </citation>
    <scope>NUCLEOTIDE SEQUENCE [LARGE SCALE GENOMIC DNA]</scope>
    <source>
        <strain evidence="3">FD-334 SS-4</strain>
    </source>
</reference>
<sequence length="202" mass="22470">MREELWRRRRAAGNGHGPRQRMLDASFRTPALEGGAATVLMIESSQGEGRRYGELLRARGGKRLRRGRGRGREERWAAQTGAVRGVVDDGMRASGLWQYSTSACVLTRRVPIAQRTLLCGAKRALAAAARMPRAPGRPTFSARRRCPPDRPLGVRIPETQRAHCASYSAGMSSRRITHALCAEYLRRPARARWSALSTVRSH</sequence>
<accession>A0A0D2NCV2</accession>
<evidence type="ECO:0000313" key="2">
    <source>
        <dbReference type="EMBL" id="KJA14431.1"/>
    </source>
</evidence>
<feature type="region of interest" description="Disordered" evidence="1">
    <location>
        <begin position="131"/>
        <end position="152"/>
    </location>
</feature>
<proteinExistence type="predicted"/>
<dbReference type="AlphaFoldDB" id="A0A0D2NCV2"/>
<dbReference type="EMBL" id="KN817679">
    <property type="protein sequence ID" value="KJA14431.1"/>
    <property type="molecule type" value="Genomic_DNA"/>
</dbReference>
<organism evidence="2 3">
    <name type="scientific">Hypholoma sublateritium (strain FD-334 SS-4)</name>
    <dbReference type="NCBI Taxonomy" id="945553"/>
    <lineage>
        <taxon>Eukaryota</taxon>
        <taxon>Fungi</taxon>
        <taxon>Dikarya</taxon>
        <taxon>Basidiomycota</taxon>
        <taxon>Agaricomycotina</taxon>
        <taxon>Agaricomycetes</taxon>
        <taxon>Agaricomycetidae</taxon>
        <taxon>Agaricales</taxon>
        <taxon>Agaricineae</taxon>
        <taxon>Strophariaceae</taxon>
        <taxon>Hypholoma</taxon>
    </lineage>
</organism>
<evidence type="ECO:0000256" key="1">
    <source>
        <dbReference type="SAM" id="MobiDB-lite"/>
    </source>
</evidence>
<gene>
    <name evidence="2" type="ORF">HYPSUDRAFT_208702</name>
</gene>